<dbReference type="PRINTS" id="PR01506">
    <property type="entry name" value="TATBPROTEIN"/>
</dbReference>
<evidence type="ECO:0000256" key="10">
    <source>
        <dbReference type="SAM" id="MobiDB-lite"/>
    </source>
</evidence>
<keyword evidence="13" id="KW-1185">Reference proteome</keyword>
<evidence type="ECO:0000256" key="7">
    <source>
        <dbReference type="ARBA" id="ARBA00023010"/>
    </source>
</evidence>
<reference evidence="12 13" key="1">
    <citation type="submission" date="2017-03" db="EMBL/GenBank/DDBJ databases">
        <authorList>
            <person name="Afonso C.L."/>
            <person name="Miller P.J."/>
            <person name="Scott M.A."/>
            <person name="Spackman E."/>
            <person name="Goraichik I."/>
            <person name="Dimitrov K.M."/>
            <person name="Suarez D.L."/>
            <person name="Swayne D.E."/>
        </authorList>
    </citation>
    <scope>NUCLEOTIDE SEQUENCE [LARGE SCALE GENOMIC DNA]</scope>
    <source>
        <strain evidence="12 13">CECT 7680</strain>
    </source>
</reference>
<keyword evidence="6 9" id="KW-1133">Transmembrane helix</keyword>
<dbReference type="GO" id="GO:0008320">
    <property type="term" value="F:protein transmembrane transporter activity"/>
    <property type="evidence" value="ECO:0007669"/>
    <property type="project" value="UniProtKB-UniRule"/>
</dbReference>
<evidence type="ECO:0000256" key="6">
    <source>
        <dbReference type="ARBA" id="ARBA00022989"/>
    </source>
</evidence>
<feature type="compositionally biased region" description="Low complexity" evidence="10">
    <location>
        <begin position="145"/>
        <end position="173"/>
    </location>
</feature>
<sequence length="182" mass="19032">MFDLGWSELLLIGIVALIVVGPKDLPVMFRTLGRFTGKARAMARDFQRAMNEAADEAGVKDVASDLKNATSAKKLGLDKLQDAASQFEKWQPGDAAAATEGEAKPAPRGPETAKMTEERAEQARLIRERSAQVASDRIAREKAAQEAAAAASADAGQAAPAAEGAAPTDTPDAGTKPADKTT</sequence>
<feature type="compositionally biased region" description="Basic and acidic residues" evidence="10">
    <location>
        <begin position="114"/>
        <end position="130"/>
    </location>
</feature>
<dbReference type="Gene3D" id="1.20.5.3310">
    <property type="match status" value="1"/>
</dbReference>
<dbReference type="Proteomes" id="UP000193409">
    <property type="component" value="Unassembled WGS sequence"/>
</dbReference>
<evidence type="ECO:0000256" key="9">
    <source>
        <dbReference type="HAMAP-Rule" id="MF_00237"/>
    </source>
</evidence>
<keyword evidence="2 9" id="KW-0813">Transport</keyword>
<feature type="transmembrane region" description="Helical" evidence="11">
    <location>
        <begin position="6"/>
        <end position="25"/>
    </location>
</feature>
<dbReference type="Pfam" id="PF02416">
    <property type="entry name" value="TatA_B_E"/>
    <property type="match status" value="1"/>
</dbReference>
<comment type="subunit">
    <text evidence="9">The Tat system comprises two distinct complexes: a TatABC complex, containing multiple copies of TatA, TatB and TatC subunits, and a separate TatA complex, containing only TatA subunits. Substrates initially bind to the TatABC complex, which probably triggers association of the separate TatA complex to form the active translocon.</text>
</comment>
<organism evidence="12 13">
    <name type="scientific">Pseudoruegeria aquimaris</name>
    <dbReference type="NCBI Taxonomy" id="393663"/>
    <lineage>
        <taxon>Bacteria</taxon>
        <taxon>Pseudomonadati</taxon>
        <taxon>Pseudomonadota</taxon>
        <taxon>Alphaproteobacteria</taxon>
        <taxon>Rhodobacterales</taxon>
        <taxon>Roseobacteraceae</taxon>
        <taxon>Pseudoruegeria</taxon>
    </lineage>
</organism>
<evidence type="ECO:0000256" key="3">
    <source>
        <dbReference type="ARBA" id="ARBA00022475"/>
    </source>
</evidence>
<dbReference type="PANTHER" id="PTHR33162:SF1">
    <property type="entry name" value="SEC-INDEPENDENT PROTEIN TRANSLOCASE PROTEIN TATA, CHLOROPLASTIC"/>
    <property type="match status" value="1"/>
</dbReference>
<dbReference type="HAMAP" id="MF_00237">
    <property type="entry name" value="TatB"/>
    <property type="match status" value="1"/>
</dbReference>
<accession>A0A1Y5SSW0</accession>
<evidence type="ECO:0000256" key="8">
    <source>
        <dbReference type="ARBA" id="ARBA00023136"/>
    </source>
</evidence>
<feature type="region of interest" description="Disordered" evidence="10">
    <location>
        <begin position="85"/>
        <end position="182"/>
    </location>
</feature>
<dbReference type="NCBIfam" id="TIGR01410">
    <property type="entry name" value="tatB"/>
    <property type="match status" value="1"/>
</dbReference>
<evidence type="ECO:0000256" key="1">
    <source>
        <dbReference type="ARBA" id="ARBA00004167"/>
    </source>
</evidence>
<dbReference type="GO" id="GO:0043953">
    <property type="term" value="P:protein transport by the Tat complex"/>
    <property type="evidence" value="ECO:0007669"/>
    <property type="project" value="UniProtKB-UniRule"/>
</dbReference>
<dbReference type="OrthoDB" id="7206969at2"/>
<evidence type="ECO:0000313" key="13">
    <source>
        <dbReference type="Proteomes" id="UP000193409"/>
    </source>
</evidence>
<evidence type="ECO:0000256" key="11">
    <source>
        <dbReference type="SAM" id="Phobius"/>
    </source>
</evidence>
<dbReference type="GO" id="GO:0033281">
    <property type="term" value="C:TAT protein transport complex"/>
    <property type="evidence" value="ECO:0007669"/>
    <property type="project" value="UniProtKB-UniRule"/>
</dbReference>
<evidence type="ECO:0000256" key="4">
    <source>
        <dbReference type="ARBA" id="ARBA00022692"/>
    </source>
</evidence>
<dbReference type="EMBL" id="FWFQ01000015">
    <property type="protein sequence ID" value="SLN44389.1"/>
    <property type="molecule type" value="Genomic_DNA"/>
</dbReference>
<name>A0A1Y5SSW0_9RHOB</name>
<proteinExistence type="inferred from homology"/>
<keyword evidence="4 9" id="KW-0812">Transmembrane</keyword>
<evidence type="ECO:0000256" key="5">
    <source>
        <dbReference type="ARBA" id="ARBA00022927"/>
    </source>
</evidence>
<comment type="function">
    <text evidence="9">Part of the twin-arginine translocation (Tat) system that transports large folded proteins containing a characteristic twin-arginine motif in their signal peptide across membranes. Together with TatC, TatB is part of a receptor directly interacting with Tat signal peptides. TatB may form an oligomeric binding site that transiently accommodates folded Tat precursor proteins before their translocation.</text>
</comment>
<dbReference type="PANTHER" id="PTHR33162">
    <property type="entry name" value="SEC-INDEPENDENT PROTEIN TRANSLOCASE PROTEIN TATA, CHLOROPLASTIC"/>
    <property type="match status" value="1"/>
</dbReference>
<comment type="subcellular location">
    <subcellularLocation>
        <location evidence="9">Cell membrane</location>
        <topology evidence="9">Single-pass membrane protein</topology>
    </subcellularLocation>
    <subcellularLocation>
        <location evidence="1">Membrane</location>
        <topology evidence="1">Single-pass membrane protein</topology>
    </subcellularLocation>
</comment>
<keyword evidence="3 9" id="KW-1003">Cell membrane</keyword>
<dbReference type="InterPro" id="IPR003369">
    <property type="entry name" value="TatA/B/E"/>
</dbReference>
<dbReference type="AlphaFoldDB" id="A0A1Y5SSW0"/>
<keyword evidence="8 9" id="KW-0472">Membrane</keyword>
<protein>
    <recommendedName>
        <fullName evidence="9">Sec-independent protein translocase protein TatB</fullName>
    </recommendedName>
</protein>
<keyword evidence="7 9" id="KW-0811">Translocation</keyword>
<feature type="compositionally biased region" description="Low complexity" evidence="10">
    <location>
        <begin position="92"/>
        <end position="106"/>
    </location>
</feature>
<gene>
    <name evidence="9 12" type="primary">tatB</name>
    <name evidence="12" type="ORF">PSA7680_02248</name>
</gene>
<dbReference type="RefSeq" id="WP_085868803.1">
    <property type="nucleotide sequence ID" value="NZ_FWFQ01000015.1"/>
</dbReference>
<keyword evidence="5 9" id="KW-0653">Protein transport</keyword>
<evidence type="ECO:0000313" key="12">
    <source>
        <dbReference type="EMBL" id="SLN44389.1"/>
    </source>
</evidence>
<comment type="similarity">
    <text evidence="9">Belongs to the TatB family.</text>
</comment>
<evidence type="ECO:0000256" key="2">
    <source>
        <dbReference type="ARBA" id="ARBA00022448"/>
    </source>
</evidence>
<dbReference type="InterPro" id="IPR018448">
    <property type="entry name" value="TatB"/>
</dbReference>